<dbReference type="AlphaFoldDB" id="A0A934VNI4"/>
<dbReference type="Proteomes" id="UP000604083">
    <property type="component" value="Unassembled WGS sequence"/>
</dbReference>
<dbReference type="PANTHER" id="PTHR33734">
    <property type="entry name" value="LYSM DOMAIN-CONTAINING GPI-ANCHORED PROTEIN 2"/>
    <property type="match status" value="1"/>
</dbReference>
<feature type="compositionally biased region" description="Low complexity" evidence="1">
    <location>
        <begin position="79"/>
        <end position="96"/>
    </location>
</feature>
<feature type="chain" id="PRO_5037252902" evidence="2">
    <location>
        <begin position="19"/>
        <end position="146"/>
    </location>
</feature>
<feature type="signal peptide" evidence="2">
    <location>
        <begin position="1"/>
        <end position="18"/>
    </location>
</feature>
<dbReference type="PROSITE" id="PS51257">
    <property type="entry name" value="PROKAR_LIPOPROTEIN"/>
    <property type="match status" value="1"/>
</dbReference>
<organism evidence="4 5">
    <name type="scientific">Roseibacillus ishigakijimensis</name>
    <dbReference type="NCBI Taxonomy" id="454146"/>
    <lineage>
        <taxon>Bacteria</taxon>
        <taxon>Pseudomonadati</taxon>
        <taxon>Verrucomicrobiota</taxon>
        <taxon>Verrucomicrobiia</taxon>
        <taxon>Verrucomicrobiales</taxon>
        <taxon>Verrucomicrobiaceae</taxon>
        <taxon>Roseibacillus</taxon>
    </lineage>
</organism>
<dbReference type="PROSITE" id="PS51782">
    <property type="entry name" value="LYSM"/>
    <property type="match status" value="1"/>
</dbReference>
<dbReference type="EMBL" id="JAENIO010000049">
    <property type="protein sequence ID" value="MBK1835337.1"/>
    <property type="molecule type" value="Genomic_DNA"/>
</dbReference>
<protein>
    <submittedName>
        <fullName evidence="4">LysM peptidoglycan-binding domain-containing protein</fullName>
    </submittedName>
</protein>
<dbReference type="CDD" id="cd00118">
    <property type="entry name" value="LysM"/>
    <property type="match status" value="1"/>
</dbReference>
<evidence type="ECO:0000313" key="4">
    <source>
        <dbReference type="EMBL" id="MBK1835337.1"/>
    </source>
</evidence>
<feature type="region of interest" description="Disordered" evidence="1">
    <location>
        <begin position="26"/>
        <end position="105"/>
    </location>
</feature>
<name>A0A934VNI4_9BACT</name>
<keyword evidence="2" id="KW-0732">Signal</keyword>
<dbReference type="SUPFAM" id="SSF54106">
    <property type="entry name" value="LysM domain"/>
    <property type="match status" value="1"/>
</dbReference>
<dbReference type="PANTHER" id="PTHR33734:SF26">
    <property type="entry name" value="LYSM DOMAIN-CONTAINING PROTEIN"/>
    <property type="match status" value="1"/>
</dbReference>
<dbReference type="InterPro" id="IPR036779">
    <property type="entry name" value="LysM_dom_sf"/>
</dbReference>
<evidence type="ECO:0000256" key="2">
    <source>
        <dbReference type="SAM" id="SignalP"/>
    </source>
</evidence>
<proteinExistence type="predicted"/>
<feature type="domain" description="LysM" evidence="3">
    <location>
        <begin position="101"/>
        <end position="144"/>
    </location>
</feature>
<dbReference type="InterPro" id="IPR018392">
    <property type="entry name" value="LysM"/>
</dbReference>
<gene>
    <name evidence="4" type="ORF">JIN78_14810</name>
</gene>
<evidence type="ECO:0000256" key="1">
    <source>
        <dbReference type="SAM" id="MobiDB-lite"/>
    </source>
</evidence>
<comment type="caution">
    <text evidence="4">The sequence shown here is derived from an EMBL/GenBank/DDBJ whole genome shotgun (WGS) entry which is preliminary data.</text>
</comment>
<dbReference type="SMART" id="SM00257">
    <property type="entry name" value="LysM"/>
    <property type="match status" value="1"/>
</dbReference>
<dbReference type="Gene3D" id="3.10.350.10">
    <property type="entry name" value="LysM domain"/>
    <property type="match status" value="1"/>
</dbReference>
<feature type="compositionally biased region" description="Pro residues" evidence="1">
    <location>
        <begin position="69"/>
        <end position="78"/>
    </location>
</feature>
<dbReference type="RefSeq" id="WP_200392773.1">
    <property type="nucleotide sequence ID" value="NZ_JAENIO010000049.1"/>
</dbReference>
<sequence length="146" mass="14973">MKATKFILLCSSFSLLLASCVAPTGQGGHTQGGTYQDPNNPYAVPGVSTEGGYGAATSTYDDGSQAPYQPIPSPPVNPPATSSPTYSPTSPAAIPSTGGGSSHTVVKGDTLWGLSRQYNVSVDELRQANALTSDTIILGQTLTIPR</sequence>
<evidence type="ECO:0000313" key="5">
    <source>
        <dbReference type="Proteomes" id="UP000604083"/>
    </source>
</evidence>
<keyword evidence="5" id="KW-1185">Reference proteome</keyword>
<evidence type="ECO:0000259" key="3">
    <source>
        <dbReference type="PROSITE" id="PS51782"/>
    </source>
</evidence>
<accession>A0A934VNI4</accession>
<reference evidence="4" key="1">
    <citation type="submission" date="2021-01" db="EMBL/GenBank/DDBJ databases">
        <title>Modified the classification status of verrucomicrobia.</title>
        <authorList>
            <person name="Feng X."/>
        </authorList>
    </citation>
    <scope>NUCLEOTIDE SEQUENCE</scope>
    <source>
        <strain evidence="4">KCTC 12986</strain>
    </source>
</reference>
<dbReference type="Pfam" id="PF01476">
    <property type="entry name" value="LysM"/>
    <property type="match status" value="1"/>
</dbReference>